<dbReference type="Pfam" id="PF11736">
    <property type="entry name" value="DUF3299"/>
    <property type="match status" value="1"/>
</dbReference>
<protein>
    <submittedName>
        <fullName evidence="2">DUF3299 domain-containing protein</fullName>
    </submittedName>
</protein>
<organism evidence="2 3">
    <name type="scientific">Neptunomonas marina</name>
    <dbReference type="NCBI Taxonomy" id="1815562"/>
    <lineage>
        <taxon>Bacteria</taxon>
        <taxon>Pseudomonadati</taxon>
        <taxon>Pseudomonadota</taxon>
        <taxon>Gammaproteobacteria</taxon>
        <taxon>Oceanospirillales</taxon>
        <taxon>Oceanospirillaceae</taxon>
        <taxon>Neptunomonas</taxon>
    </lineage>
</organism>
<gene>
    <name evidence="2" type="ORF">EOE65_15515</name>
</gene>
<evidence type="ECO:0000313" key="3">
    <source>
        <dbReference type="Proteomes" id="UP000282818"/>
    </source>
</evidence>
<evidence type="ECO:0000313" key="2">
    <source>
        <dbReference type="EMBL" id="RVU29578.1"/>
    </source>
</evidence>
<sequence>MIRRVFVGYPRALFCLFAVFLLVTARISVAADEAPATVNGEVVEVLEWDHLMPADFTLEGIIDVEEFSALDDLDPRAAELMDQLQVALQSAPIVPEMDGKMAKVPGFVVPIEGEGRVIYKFFLVPYFGACIHTPPPPSNQIIYVEYEPGVTLESIYDAVWVTGKLKTETFSHELASSGYGMEAFRIEPYEY</sequence>
<dbReference type="EMBL" id="SACQ01000008">
    <property type="protein sequence ID" value="RVU29578.1"/>
    <property type="molecule type" value="Genomic_DNA"/>
</dbReference>
<dbReference type="Gene3D" id="2.40.50.870">
    <property type="entry name" value="Protein of unknown function (DUF3299)"/>
    <property type="match status" value="1"/>
</dbReference>
<keyword evidence="1" id="KW-0732">Signal</keyword>
<comment type="caution">
    <text evidence="2">The sequence shown here is derived from an EMBL/GenBank/DDBJ whole genome shotgun (WGS) entry which is preliminary data.</text>
</comment>
<dbReference type="Proteomes" id="UP000282818">
    <property type="component" value="Unassembled WGS sequence"/>
</dbReference>
<accession>A0A437Q4Z7</accession>
<keyword evidence="3" id="KW-1185">Reference proteome</keyword>
<reference evidence="2 3" key="1">
    <citation type="submission" date="2019-01" db="EMBL/GenBank/DDBJ databases">
        <authorList>
            <person name="Chen W.-M."/>
        </authorList>
    </citation>
    <scope>NUCLEOTIDE SEQUENCE [LARGE SCALE GENOMIC DNA]</scope>
    <source>
        <strain evidence="2 3">HPM-16</strain>
    </source>
</reference>
<name>A0A437Q4Z7_9GAMM</name>
<proteinExistence type="predicted"/>
<feature type="signal peptide" evidence="1">
    <location>
        <begin position="1"/>
        <end position="30"/>
    </location>
</feature>
<feature type="chain" id="PRO_5019469884" evidence="1">
    <location>
        <begin position="31"/>
        <end position="191"/>
    </location>
</feature>
<dbReference type="AlphaFoldDB" id="A0A437Q4Z7"/>
<evidence type="ECO:0000256" key="1">
    <source>
        <dbReference type="SAM" id="SignalP"/>
    </source>
</evidence>
<dbReference type="InterPro" id="IPR021727">
    <property type="entry name" value="DUF3299"/>
</dbReference>